<dbReference type="Proteomes" id="UP001439008">
    <property type="component" value="Unassembled WGS sequence"/>
</dbReference>
<feature type="non-terminal residue" evidence="2">
    <location>
        <position position="1"/>
    </location>
</feature>
<reference evidence="2 3" key="1">
    <citation type="journal article" date="2024" name="BMC Biol.">
        <title>Comparative genomics of Ascetosporea gives new insight into the evolutionary basis for animal parasitism in Rhizaria.</title>
        <authorList>
            <person name="Hiltunen Thoren M."/>
            <person name="Onut-Brannstrom I."/>
            <person name="Alfjorden A."/>
            <person name="Peckova H."/>
            <person name="Swords F."/>
            <person name="Hooper C."/>
            <person name="Holzer A.S."/>
            <person name="Bass D."/>
            <person name="Burki F."/>
        </authorList>
    </citation>
    <scope>NUCLEOTIDE SEQUENCE [LARGE SCALE GENOMIC DNA]</scope>
    <source>
        <strain evidence="2">20-A016</strain>
    </source>
</reference>
<organism evidence="2 3">
    <name type="scientific">Bonamia ostreae</name>
    <dbReference type="NCBI Taxonomy" id="126728"/>
    <lineage>
        <taxon>Eukaryota</taxon>
        <taxon>Sar</taxon>
        <taxon>Rhizaria</taxon>
        <taxon>Endomyxa</taxon>
        <taxon>Ascetosporea</taxon>
        <taxon>Haplosporida</taxon>
        <taxon>Bonamia</taxon>
    </lineage>
</organism>
<sequence>NGIWKKNGTVIQVEGSTKYLVTNNGMKDSVLVVSCLEETDEGTYTFSIENRSGRGESNAVSFKSNKLF</sequence>
<evidence type="ECO:0000313" key="3">
    <source>
        <dbReference type="Proteomes" id="UP001439008"/>
    </source>
</evidence>
<comment type="caution">
    <text evidence="2">The sequence shown here is derived from an EMBL/GenBank/DDBJ whole genome shotgun (WGS) entry which is preliminary data.</text>
</comment>
<dbReference type="SUPFAM" id="SSF48726">
    <property type="entry name" value="Immunoglobulin"/>
    <property type="match status" value="1"/>
</dbReference>
<gene>
    <name evidence="2" type="ORF">MHBO_004529</name>
</gene>
<dbReference type="InterPro" id="IPR013783">
    <property type="entry name" value="Ig-like_fold"/>
</dbReference>
<proteinExistence type="predicted"/>
<protein>
    <recommendedName>
        <fullName evidence="1">Immunoglobulin I-set domain-containing protein</fullName>
    </recommendedName>
</protein>
<dbReference type="InterPro" id="IPR013098">
    <property type="entry name" value="Ig_I-set"/>
</dbReference>
<evidence type="ECO:0000259" key="1">
    <source>
        <dbReference type="Pfam" id="PF07679"/>
    </source>
</evidence>
<feature type="domain" description="Immunoglobulin I-set" evidence="1">
    <location>
        <begin position="4"/>
        <end position="59"/>
    </location>
</feature>
<evidence type="ECO:0000313" key="2">
    <source>
        <dbReference type="EMBL" id="MES1922997.1"/>
    </source>
</evidence>
<dbReference type="Gene3D" id="2.60.40.10">
    <property type="entry name" value="Immunoglobulins"/>
    <property type="match status" value="1"/>
</dbReference>
<dbReference type="InterPro" id="IPR036179">
    <property type="entry name" value="Ig-like_dom_sf"/>
</dbReference>
<keyword evidence="3" id="KW-1185">Reference proteome</keyword>
<accession>A0ABV2ATM0</accession>
<dbReference type="Pfam" id="PF07679">
    <property type="entry name" value="I-set"/>
    <property type="match status" value="1"/>
</dbReference>
<dbReference type="EMBL" id="JBDODL010004285">
    <property type="protein sequence ID" value="MES1922997.1"/>
    <property type="molecule type" value="Genomic_DNA"/>
</dbReference>
<name>A0ABV2ATM0_9EUKA</name>